<feature type="transmembrane region" description="Helical" evidence="8">
    <location>
        <begin position="315"/>
        <end position="334"/>
    </location>
</feature>
<dbReference type="InterPro" id="IPR037185">
    <property type="entry name" value="EmrE-like"/>
</dbReference>
<dbReference type="InterPro" id="IPR051258">
    <property type="entry name" value="Diverse_Substrate_Transporter"/>
</dbReference>
<evidence type="ECO:0000256" key="7">
    <source>
        <dbReference type="SAM" id="MobiDB-lite"/>
    </source>
</evidence>
<evidence type="ECO:0000256" key="4">
    <source>
        <dbReference type="ARBA" id="ARBA00022692"/>
    </source>
</evidence>
<dbReference type="Pfam" id="PF00892">
    <property type="entry name" value="EamA"/>
    <property type="match status" value="2"/>
</dbReference>
<gene>
    <name evidence="10" type="ORF">Tci_049810</name>
</gene>
<sequence length="438" mass="48223">MLSLSHNSFISHPLFRSKSSFSGHSYILSHRRLSYSTFPHNHQILRRVIKCDKEVQICEVSVKDDNAVVKSQSEKSTDVRLTGGSVLWRRLLFASKKVRSILLLNVIALLYASNIPVLKEVEAVVDPAAFTVVRFAVASVPFFPYVWRARGDIQTFNSGIELGLWASLGYLMQALALLTSDAGRASFISMFTVIVVPLIDGMLGARIPARTWFGALVSIIGVGLLESSGSPPCVGDLLSFLSALFFGIHMLRTERISRKTEKQDFMSVLGFQVSVVALSSLIWYFIGGTINASLEFHPSSWTWAMFSNWIVEFPWIPALYTGVFTTGLCLWVEITAMRDVPATEAAIIYGLEPVWGACFAWFLLGERWGISGWFGAALVLGGSLTVQIVGASSPSSSGKHDDSSNKEDIRLLSDRQNGLSATRVPVSSRKDVSDLLKK</sequence>
<feature type="transmembrane region" description="Helical" evidence="8">
    <location>
        <begin position="370"/>
        <end position="390"/>
    </location>
</feature>
<dbReference type="SUPFAM" id="SSF103481">
    <property type="entry name" value="Multidrug resistance efflux transporter EmrE"/>
    <property type="match status" value="2"/>
</dbReference>
<dbReference type="AlphaFoldDB" id="A0A6L2MYB4"/>
<keyword evidence="6 8" id="KW-0472">Membrane</keyword>
<comment type="subcellular location">
    <subcellularLocation>
        <location evidence="1">Cell membrane</location>
        <topology evidence="1">Multi-pass membrane protein</topology>
    </subcellularLocation>
</comment>
<evidence type="ECO:0000256" key="2">
    <source>
        <dbReference type="ARBA" id="ARBA00007635"/>
    </source>
</evidence>
<reference evidence="10" key="1">
    <citation type="journal article" date="2019" name="Sci. Rep.">
        <title>Draft genome of Tanacetum cinerariifolium, the natural source of mosquito coil.</title>
        <authorList>
            <person name="Yamashiro T."/>
            <person name="Shiraishi A."/>
            <person name="Satake H."/>
            <person name="Nakayama K."/>
        </authorList>
    </citation>
    <scope>NUCLEOTIDE SEQUENCE</scope>
</reference>
<dbReference type="EMBL" id="BKCJ010007553">
    <property type="protein sequence ID" value="GEU77832.1"/>
    <property type="molecule type" value="Genomic_DNA"/>
</dbReference>
<dbReference type="GO" id="GO:0005886">
    <property type="term" value="C:plasma membrane"/>
    <property type="evidence" value="ECO:0007669"/>
    <property type="project" value="UniProtKB-SubCell"/>
</dbReference>
<keyword evidence="3" id="KW-1003">Cell membrane</keyword>
<feature type="region of interest" description="Disordered" evidence="7">
    <location>
        <begin position="414"/>
        <end position="438"/>
    </location>
</feature>
<name>A0A6L2MYB4_TANCI</name>
<evidence type="ECO:0000313" key="10">
    <source>
        <dbReference type="EMBL" id="GEU77832.1"/>
    </source>
</evidence>
<protein>
    <submittedName>
        <fullName evidence="10">Putative EamA domain-containing protein</fullName>
    </submittedName>
</protein>
<dbReference type="PANTHER" id="PTHR42920">
    <property type="entry name" value="OS03G0707200 PROTEIN-RELATED"/>
    <property type="match status" value="1"/>
</dbReference>
<feature type="transmembrane region" description="Helical" evidence="8">
    <location>
        <begin position="346"/>
        <end position="364"/>
    </location>
</feature>
<dbReference type="PANTHER" id="PTHR42920:SF26">
    <property type="entry name" value="OS03G0707200 PROTEIN"/>
    <property type="match status" value="1"/>
</dbReference>
<feature type="transmembrane region" description="Helical" evidence="8">
    <location>
        <begin position="185"/>
        <end position="205"/>
    </location>
</feature>
<feature type="domain" description="EamA" evidence="9">
    <location>
        <begin position="100"/>
        <end position="225"/>
    </location>
</feature>
<comment type="similarity">
    <text evidence="2">Belongs to the drug/metabolite transporter (DMT) superfamily. Plant drug/metabolite exporter (P-DME) (TC 2.A.7.4) family.</text>
</comment>
<keyword evidence="4 8" id="KW-0812">Transmembrane</keyword>
<evidence type="ECO:0000256" key="5">
    <source>
        <dbReference type="ARBA" id="ARBA00022989"/>
    </source>
</evidence>
<feature type="transmembrane region" description="Helical" evidence="8">
    <location>
        <begin position="159"/>
        <end position="179"/>
    </location>
</feature>
<feature type="transmembrane region" description="Helical" evidence="8">
    <location>
        <begin position="98"/>
        <end position="116"/>
    </location>
</feature>
<comment type="caution">
    <text evidence="10">The sequence shown here is derived from an EMBL/GenBank/DDBJ whole genome shotgun (WGS) entry which is preliminary data.</text>
</comment>
<evidence type="ECO:0000259" key="9">
    <source>
        <dbReference type="Pfam" id="PF00892"/>
    </source>
</evidence>
<evidence type="ECO:0000256" key="6">
    <source>
        <dbReference type="ARBA" id="ARBA00023136"/>
    </source>
</evidence>
<keyword evidence="5 8" id="KW-1133">Transmembrane helix</keyword>
<evidence type="ECO:0000256" key="8">
    <source>
        <dbReference type="SAM" id="Phobius"/>
    </source>
</evidence>
<evidence type="ECO:0000256" key="1">
    <source>
        <dbReference type="ARBA" id="ARBA00004651"/>
    </source>
</evidence>
<organism evidence="10">
    <name type="scientific">Tanacetum cinerariifolium</name>
    <name type="common">Dalmatian daisy</name>
    <name type="synonym">Chrysanthemum cinerariifolium</name>
    <dbReference type="NCBI Taxonomy" id="118510"/>
    <lineage>
        <taxon>Eukaryota</taxon>
        <taxon>Viridiplantae</taxon>
        <taxon>Streptophyta</taxon>
        <taxon>Embryophyta</taxon>
        <taxon>Tracheophyta</taxon>
        <taxon>Spermatophyta</taxon>
        <taxon>Magnoliopsida</taxon>
        <taxon>eudicotyledons</taxon>
        <taxon>Gunneridae</taxon>
        <taxon>Pentapetalae</taxon>
        <taxon>asterids</taxon>
        <taxon>campanulids</taxon>
        <taxon>Asterales</taxon>
        <taxon>Asteraceae</taxon>
        <taxon>Asteroideae</taxon>
        <taxon>Anthemideae</taxon>
        <taxon>Anthemidinae</taxon>
        <taxon>Tanacetum</taxon>
    </lineage>
</organism>
<evidence type="ECO:0000256" key="3">
    <source>
        <dbReference type="ARBA" id="ARBA00022475"/>
    </source>
</evidence>
<feature type="transmembrane region" description="Helical" evidence="8">
    <location>
        <begin position="265"/>
        <end position="286"/>
    </location>
</feature>
<feature type="domain" description="EamA" evidence="9">
    <location>
        <begin position="235"/>
        <end position="384"/>
    </location>
</feature>
<accession>A0A6L2MYB4</accession>
<feature type="transmembrane region" description="Helical" evidence="8">
    <location>
        <begin position="128"/>
        <end position="147"/>
    </location>
</feature>
<feature type="compositionally biased region" description="Basic and acidic residues" evidence="7">
    <location>
        <begin position="428"/>
        <end position="438"/>
    </location>
</feature>
<proteinExistence type="inferred from homology"/>
<dbReference type="InterPro" id="IPR000620">
    <property type="entry name" value="EamA_dom"/>
</dbReference>